<evidence type="ECO:0000313" key="3">
    <source>
        <dbReference type="EMBL" id="KAF2818174.1"/>
    </source>
</evidence>
<accession>A0A6A6ZCY6</accession>
<dbReference type="SMART" id="SM00355">
    <property type="entry name" value="ZnF_C2H2"/>
    <property type="match status" value="3"/>
</dbReference>
<dbReference type="InterPro" id="IPR013087">
    <property type="entry name" value="Znf_C2H2_type"/>
</dbReference>
<feature type="domain" description="C2H2-type" evidence="2">
    <location>
        <begin position="207"/>
        <end position="229"/>
    </location>
</feature>
<protein>
    <recommendedName>
        <fullName evidence="2">C2H2-type domain-containing protein</fullName>
    </recommendedName>
</protein>
<keyword evidence="4" id="KW-1185">Reference proteome</keyword>
<reference evidence="3" key="1">
    <citation type="journal article" date="2020" name="Stud. Mycol.">
        <title>101 Dothideomycetes genomes: a test case for predicting lifestyles and emergence of pathogens.</title>
        <authorList>
            <person name="Haridas S."/>
            <person name="Albert R."/>
            <person name="Binder M."/>
            <person name="Bloem J."/>
            <person name="Labutti K."/>
            <person name="Salamov A."/>
            <person name="Andreopoulos B."/>
            <person name="Baker S."/>
            <person name="Barry K."/>
            <person name="Bills G."/>
            <person name="Bluhm B."/>
            <person name="Cannon C."/>
            <person name="Castanera R."/>
            <person name="Culley D."/>
            <person name="Daum C."/>
            <person name="Ezra D."/>
            <person name="Gonzalez J."/>
            <person name="Henrissat B."/>
            <person name="Kuo A."/>
            <person name="Liang C."/>
            <person name="Lipzen A."/>
            <person name="Lutzoni F."/>
            <person name="Magnuson J."/>
            <person name="Mondo S."/>
            <person name="Nolan M."/>
            <person name="Ohm R."/>
            <person name="Pangilinan J."/>
            <person name="Park H.-J."/>
            <person name="Ramirez L."/>
            <person name="Alfaro M."/>
            <person name="Sun H."/>
            <person name="Tritt A."/>
            <person name="Yoshinaga Y."/>
            <person name="Zwiers L.-H."/>
            <person name="Turgeon B."/>
            <person name="Goodwin S."/>
            <person name="Spatafora J."/>
            <person name="Crous P."/>
            <person name="Grigoriev I."/>
        </authorList>
    </citation>
    <scope>NUCLEOTIDE SEQUENCE</scope>
    <source>
        <strain evidence="3">CBS 113818</strain>
    </source>
</reference>
<feature type="domain" description="C2H2-type" evidence="2">
    <location>
        <begin position="130"/>
        <end position="153"/>
    </location>
</feature>
<evidence type="ECO:0000256" key="1">
    <source>
        <dbReference type="SAM" id="MobiDB-lite"/>
    </source>
</evidence>
<evidence type="ECO:0000259" key="2">
    <source>
        <dbReference type="SMART" id="SM00355"/>
    </source>
</evidence>
<proteinExistence type="predicted"/>
<evidence type="ECO:0000313" key="4">
    <source>
        <dbReference type="Proteomes" id="UP000799424"/>
    </source>
</evidence>
<feature type="region of interest" description="Disordered" evidence="1">
    <location>
        <begin position="1"/>
        <end position="27"/>
    </location>
</feature>
<name>A0A6A6ZCY6_9PLEO</name>
<organism evidence="3 4">
    <name type="scientific">Ophiobolus disseminans</name>
    <dbReference type="NCBI Taxonomy" id="1469910"/>
    <lineage>
        <taxon>Eukaryota</taxon>
        <taxon>Fungi</taxon>
        <taxon>Dikarya</taxon>
        <taxon>Ascomycota</taxon>
        <taxon>Pezizomycotina</taxon>
        <taxon>Dothideomycetes</taxon>
        <taxon>Pleosporomycetidae</taxon>
        <taxon>Pleosporales</taxon>
        <taxon>Pleosporineae</taxon>
        <taxon>Phaeosphaeriaceae</taxon>
        <taxon>Ophiobolus</taxon>
    </lineage>
</organism>
<dbReference type="AlphaFoldDB" id="A0A6A6ZCY6"/>
<gene>
    <name evidence="3" type="ORF">CC86DRAFT_414157</name>
</gene>
<sequence length="254" mass="29508">MASPGKISYDTYTPPERNNPVERGGNELSTKQTNFLRIWCRDFASGSSVPDESVTALAQVLQTKPELVHEHINQIYKSHPTKEQVRAYLFAETNNHLQPETRELVKNFVTACRRRYSPTDKRRSVNKGRYCCTFKCGYRTERAFDWRRHEETHEPQDIWLCTLCTPKPFLVGRKDKFLKHVNDKHSNVVAKEIQDSSKVDYVPTADLNCPYCGTESGTWDERCKHVVGHFEDVKRGAKRVRIVREDDEDEDELS</sequence>
<dbReference type="EMBL" id="MU006258">
    <property type="protein sequence ID" value="KAF2818174.1"/>
    <property type="molecule type" value="Genomic_DNA"/>
</dbReference>
<dbReference type="OrthoDB" id="10056939at2759"/>
<feature type="domain" description="C2H2-type" evidence="2">
    <location>
        <begin position="159"/>
        <end position="185"/>
    </location>
</feature>
<dbReference type="Proteomes" id="UP000799424">
    <property type="component" value="Unassembled WGS sequence"/>
</dbReference>